<dbReference type="EMBL" id="LBVP01000002">
    <property type="protein sequence ID" value="KKQ90071.1"/>
    <property type="molecule type" value="Genomic_DNA"/>
</dbReference>
<dbReference type="Proteomes" id="UP000034893">
    <property type="component" value="Unassembled WGS sequence"/>
</dbReference>
<organism evidence="1 2">
    <name type="scientific">Candidatus Curtissbacteria bacterium GW2011_GWC2_38_9</name>
    <dbReference type="NCBI Taxonomy" id="1618414"/>
    <lineage>
        <taxon>Bacteria</taxon>
        <taxon>Candidatus Curtissiibacteriota</taxon>
    </lineage>
</organism>
<reference evidence="1 2" key="1">
    <citation type="journal article" date="2015" name="Nature">
        <title>rRNA introns, odd ribosomes, and small enigmatic genomes across a large radiation of phyla.</title>
        <authorList>
            <person name="Brown C.T."/>
            <person name="Hug L.A."/>
            <person name="Thomas B.C."/>
            <person name="Sharon I."/>
            <person name="Castelle C.J."/>
            <person name="Singh A."/>
            <person name="Wilkins M.J."/>
            <person name="Williams K.H."/>
            <person name="Banfield J.F."/>
        </authorList>
    </citation>
    <scope>NUCLEOTIDE SEQUENCE [LARGE SCALE GENOMIC DNA]</scope>
</reference>
<comment type="caution">
    <text evidence="1">The sequence shown here is derived from an EMBL/GenBank/DDBJ whole genome shotgun (WGS) entry which is preliminary data.</text>
</comment>
<accession>A0A0G0PL88</accession>
<protein>
    <submittedName>
        <fullName evidence="1">Uncharacterized protein</fullName>
    </submittedName>
</protein>
<evidence type="ECO:0000313" key="2">
    <source>
        <dbReference type="Proteomes" id="UP000034893"/>
    </source>
</evidence>
<evidence type="ECO:0000313" key="1">
    <source>
        <dbReference type="EMBL" id="KKQ90071.1"/>
    </source>
</evidence>
<name>A0A0G0PL88_9BACT</name>
<gene>
    <name evidence="1" type="ORF">UT12_C0002G0002</name>
</gene>
<sequence length="152" mass="17480">MNAQKQLARFLSFHLHPHSSSYNTIEGIISPTNVRNQIRDLFSLLNVDYAEVTHEEKNDVFGFLQSLAEDLSKGKVIVVFANSVNFDPVIYDQLIKLRESNKFDIHQGSFDLRNTTIPSQAKIFLVTNESEQNTEDKMREITDHLLDLRKVS</sequence>
<dbReference type="AlphaFoldDB" id="A0A0G0PL88"/>
<proteinExistence type="predicted"/>